<evidence type="ECO:0000256" key="2">
    <source>
        <dbReference type="SAM" id="SignalP"/>
    </source>
</evidence>
<keyword evidence="2" id="KW-0732">Signal</keyword>
<feature type="chain" id="PRO_5038509851" evidence="2">
    <location>
        <begin position="22"/>
        <end position="396"/>
    </location>
</feature>
<dbReference type="KEGG" id="erz:ER308_19185"/>
<evidence type="ECO:0000256" key="1">
    <source>
        <dbReference type="ARBA" id="ARBA00006987"/>
    </source>
</evidence>
<dbReference type="InterPro" id="IPR042100">
    <property type="entry name" value="Bug_dom1"/>
</dbReference>
<reference evidence="3 4" key="1">
    <citation type="submission" date="2019-01" db="EMBL/GenBank/DDBJ databases">
        <title>Egibacter rhizosphaerae EGI 80759T.</title>
        <authorList>
            <person name="Chen D.-D."/>
            <person name="Tian Y."/>
            <person name="Jiao J.-Y."/>
            <person name="Zhang X.-T."/>
            <person name="Zhang Y.-G."/>
            <person name="Zhang Y."/>
            <person name="Xiao M."/>
            <person name="Shu W.-S."/>
            <person name="Li W.-J."/>
        </authorList>
    </citation>
    <scope>NUCLEOTIDE SEQUENCE [LARGE SCALE GENOMIC DNA]</scope>
    <source>
        <strain evidence="3 4">EGI 80759</strain>
    </source>
</reference>
<gene>
    <name evidence="3" type="ORF">ER308_19185</name>
</gene>
<proteinExistence type="inferred from homology"/>
<dbReference type="RefSeq" id="WP_131156474.1">
    <property type="nucleotide sequence ID" value="NZ_CP036402.1"/>
</dbReference>
<keyword evidence="4" id="KW-1185">Reference proteome</keyword>
<dbReference type="PANTHER" id="PTHR42928:SF5">
    <property type="entry name" value="BLR1237 PROTEIN"/>
    <property type="match status" value="1"/>
</dbReference>
<dbReference type="Gene3D" id="3.40.190.150">
    <property type="entry name" value="Bordetella uptake gene, domain 1"/>
    <property type="match status" value="1"/>
</dbReference>
<organism evidence="3 4">
    <name type="scientific">Egibacter rhizosphaerae</name>
    <dbReference type="NCBI Taxonomy" id="1670831"/>
    <lineage>
        <taxon>Bacteria</taxon>
        <taxon>Bacillati</taxon>
        <taxon>Actinomycetota</taxon>
        <taxon>Nitriliruptoria</taxon>
        <taxon>Egibacterales</taxon>
        <taxon>Egibacteraceae</taxon>
        <taxon>Egibacter</taxon>
    </lineage>
</organism>
<accession>A0A411YJW0</accession>
<dbReference type="AlphaFoldDB" id="A0A411YJW0"/>
<dbReference type="Pfam" id="PF03401">
    <property type="entry name" value="TctC"/>
    <property type="match status" value="1"/>
</dbReference>
<dbReference type="EMBL" id="CP036402">
    <property type="protein sequence ID" value="QBI21482.1"/>
    <property type="molecule type" value="Genomic_DNA"/>
</dbReference>
<evidence type="ECO:0000313" key="3">
    <source>
        <dbReference type="EMBL" id="QBI21482.1"/>
    </source>
</evidence>
<dbReference type="PROSITE" id="PS51257">
    <property type="entry name" value="PROKAR_LIPOPROTEIN"/>
    <property type="match status" value="1"/>
</dbReference>
<dbReference type="PANTHER" id="PTHR42928">
    <property type="entry name" value="TRICARBOXYLATE-BINDING PROTEIN"/>
    <property type="match status" value="1"/>
</dbReference>
<dbReference type="Gene3D" id="3.40.190.10">
    <property type="entry name" value="Periplasmic binding protein-like II"/>
    <property type="match status" value="1"/>
</dbReference>
<name>A0A411YJW0_9ACTN</name>
<dbReference type="CDD" id="cd07012">
    <property type="entry name" value="PBP2_Bug_TTT"/>
    <property type="match status" value="1"/>
</dbReference>
<feature type="signal peptide" evidence="2">
    <location>
        <begin position="1"/>
        <end position="21"/>
    </location>
</feature>
<dbReference type="OrthoDB" id="9780943at2"/>
<comment type="similarity">
    <text evidence="1">Belongs to the UPF0065 (bug) family.</text>
</comment>
<dbReference type="InterPro" id="IPR005064">
    <property type="entry name" value="BUG"/>
</dbReference>
<dbReference type="Proteomes" id="UP000291469">
    <property type="component" value="Chromosome"/>
</dbReference>
<evidence type="ECO:0000313" key="4">
    <source>
        <dbReference type="Proteomes" id="UP000291469"/>
    </source>
</evidence>
<sequence>MTKRSALRLLLLVLAGALVLAACGDGEVDDAEADDPDADDTASGQEEVVAEIDEVVAQMEDDELEYDPDADTDEVTEALADVIPQPEDFPARSVEWIVPWGEGGGSDNYARHIGQDAERIMGEDIVYNNMPGASGEVGLGHTLSQAPDGYTIYGAIANQTINDALGIQPYSFVDESEFIIRNQGATEVYWVTEDSELETFDDMIEAAEDNPGDVILSGSGIGSDDEFRMLSLENELGVEFGFVPFDGVGERTSALLGGDVDVLHETFGTVADLYEDGQIRPLAYGGDIVFEDVDPDVPSVEELGYDVPIGRWRGVTAPEGVDQEIVDFLHNVFYASAQLPYYTDYEVDFLQHVAGGYLNSEEFREAAEEERAEVEALVEELDYDTGAVEEELEEDE</sequence>
<protein>
    <submittedName>
        <fullName evidence="3">Tripartite tricarboxylate transporter substrate binding protein</fullName>
    </submittedName>
</protein>